<name>A0ACA9N1J3_9GLOM</name>
<keyword evidence="2" id="KW-1185">Reference proteome</keyword>
<proteinExistence type="predicted"/>
<protein>
    <submittedName>
        <fullName evidence="1">26216_t:CDS:1</fullName>
    </submittedName>
</protein>
<accession>A0ACA9N1J3</accession>
<feature type="non-terminal residue" evidence="1">
    <location>
        <position position="1"/>
    </location>
</feature>
<evidence type="ECO:0000313" key="2">
    <source>
        <dbReference type="Proteomes" id="UP000789920"/>
    </source>
</evidence>
<reference evidence="1" key="1">
    <citation type="submission" date="2021-06" db="EMBL/GenBank/DDBJ databases">
        <authorList>
            <person name="Kallberg Y."/>
            <person name="Tangrot J."/>
            <person name="Rosling A."/>
        </authorList>
    </citation>
    <scope>NUCLEOTIDE SEQUENCE</scope>
    <source>
        <strain evidence="1">MA461A</strain>
    </source>
</reference>
<comment type="caution">
    <text evidence="1">The sequence shown here is derived from an EMBL/GenBank/DDBJ whole genome shotgun (WGS) entry which is preliminary data.</text>
</comment>
<sequence>SSNTSSFKYLKFFKPEYHMEIADILKEVKAIRNNEIRVFDFENETDTEYG</sequence>
<evidence type="ECO:0000313" key="1">
    <source>
        <dbReference type="EMBL" id="CAG8625996.1"/>
    </source>
</evidence>
<dbReference type="EMBL" id="CAJVQC010011298">
    <property type="protein sequence ID" value="CAG8625996.1"/>
    <property type="molecule type" value="Genomic_DNA"/>
</dbReference>
<gene>
    <name evidence="1" type="ORF">RPERSI_LOCUS6908</name>
</gene>
<organism evidence="1 2">
    <name type="scientific">Racocetra persica</name>
    <dbReference type="NCBI Taxonomy" id="160502"/>
    <lineage>
        <taxon>Eukaryota</taxon>
        <taxon>Fungi</taxon>
        <taxon>Fungi incertae sedis</taxon>
        <taxon>Mucoromycota</taxon>
        <taxon>Glomeromycotina</taxon>
        <taxon>Glomeromycetes</taxon>
        <taxon>Diversisporales</taxon>
        <taxon>Gigasporaceae</taxon>
        <taxon>Racocetra</taxon>
    </lineage>
</organism>
<dbReference type="Proteomes" id="UP000789920">
    <property type="component" value="Unassembled WGS sequence"/>
</dbReference>